<evidence type="ECO:0000256" key="5">
    <source>
        <dbReference type="ARBA" id="ARBA00022490"/>
    </source>
</evidence>
<dbReference type="GO" id="GO:0004792">
    <property type="term" value="F:thiosulfate-cyanide sulfurtransferase activity"/>
    <property type="evidence" value="ECO:0007669"/>
    <property type="project" value="InterPro"/>
</dbReference>
<keyword evidence="8" id="KW-0472">Membrane</keyword>
<dbReference type="Pfam" id="PF00581">
    <property type="entry name" value="Rhodanese"/>
    <property type="match status" value="2"/>
</dbReference>
<evidence type="ECO:0000256" key="8">
    <source>
        <dbReference type="ARBA" id="ARBA00023136"/>
    </source>
</evidence>
<dbReference type="InterPro" id="IPR009112">
    <property type="entry name" value="GTP_CycHdrlase_I_reg"/>
</dbReference>
<dbReference type="SMART" id="SM00450">
    <property type="entry name" value="RHOD"/>
    <property type="match status" value="2"/>
</dbReference>
<evidence type="ECO:0000313" key="13">
    <source>
        <dbReference type="WBParaSite" id="maker-uti_cns_0003737-snap-gene-0.5-mRNA-1"/>
    </source>
</evidence>
<sequence>VKSVNNFQAVRQAVTPALVSSSWLASRLSNAANNKIRILDAGGYPAPVETSFAAAPRIPGARHFSVPECSARETGFSNTLPSSAQFAEYVGKRLGIGNDSHVIVYDNCMFAPRVWWMFRMFGHEAVSVLDGGLAAWVAEGRRVTSGPLKTVYQSVEFQASEDKKSALYRSFEEFCKALQSASVQVADARSPARFRGEEPEPRAGLPAGHPLGAANLFFRSLYDSESGRMLTEDQLRKKFLASGLDPSRPLVTTCGSGITACHVALAAHVLGNSDAAVYDGSWEEFATRGPSDLKAESGPTLVGDEWSDPVLMQFLGAKKEKKDGNNFYQWTTLMCPRQVLDRLHLLGYRVSAMTGVGQTCIWTLHTENDGQALKSIIESRVASSSA</sequence>
<dbReference type="PROSITE" id="PS50206">
    <property type="entry name" value="RHODANESE_3"/>
    <property type="match status" value="2"/>
</dbReference>
<reference evidence="13" key="1">
    <citation type="submission" date="2016-11" db="UniProtKB">
        <authorList>
            <consortium name="WormBaseParasite"/>
        </authorList>
    </citation>
    <scope>IDENTIFICATION</scope>
</reference>
<dbReference type="Proteomes" id="UP000095280">
    <property type="component" value="Unplaced"/>
</dbReference>
<keyword evidence="12" id="KW-1185">Reference proteome</keyword>
<dbReference type="FunFam" id="3.30.1410.10:FF:000001">
    <property type="entry name" value="GTP cyclohydrolase 1 feedback regulatory protein"/>
    <property type="match status" value="1"/>
</dbReference>
<comment type="similarity">
    <text evidence="4">Belongs to the GFRP family.</text>
</comment>
<dbReference type="GO" id="GO:0005829">
    <property type="term" value="C:cytosol"/>
    <property type="evidence" value="ECO:0007669"/>
    <property type="project" value="UniProtKB-SubCell"/>
</dbReference>
<evidence type="ECO:0000256" key="9">
    <source>
        <dbReference type="ARBA" id="ARBA00023242"/>
    </source>
</evidence>
<dbReference type="InterPro" id="IPR036873">
    <property type="entry name" value="Rhodanese-like_dom_sf"/>
</dbReference>
<name>A0A1I8GYW8_9PLAT</name>
<evidence type="ECO:0000256" key="3">
    <source>
        <dbReference type="ARBA" id="ARBA00004514"/>
    </source>
</evidence>
<dbReference type="GO" id="GO:0005635">
    <property type="term" value="C:nuclear envelope"/>
    <property type="evidence" value="ECO:0007669"/>
    <property type="project" value="UniProtKB-SubCell"/>
</dbReference>
<dbReference type="InterPro" id="IPR001763">
    <property type="entry name" value="Rhodanese-like_dom"/>
</dbReference>
<dbReference type="GO" id="GO:0009890">
    <property type="term" value="P:negative regulation of biosynthetic process"/>
    <property type="evidence" value="ECO:0007669"/>
    <property type="project" value="InterPro"/>
</dbReference>
<evidence type="ECO:0000256" key="2">
    <source>
        <dbReference type="ARBA" id="ARBA00004308"/>
    </source>
</evidence>
<dbReference type="PANTHER" id="PTHR11364:SF27">
    <property type="entry name" value="SULFURTRANSFERASE"/>
    <property type="match status" value="1"/>
</dbReference>
<dbReference type="AlphaFoldDB" id="A0A1I8GYW8"/>
<keyword evidence="7" id="KW-0677">Repeat</keyword>
<evidence type="ECO:0000313" key="12">
    <source>
        <dbReference type="Proteomes" id="UP000095280"/>
    </source>
</evidence>
<keyword evidence="6 10" id="KW-0808">Transferase</keyword>
<evidence type="ECO:0000256" key="1">
    <source>
        <dbReference type="ARBA" id="ARBA00004259"/>
    </source>
</evidence>
<dbReference type="PROSITE" id="PS00683">
    <property type="entry name" value="RHODANESE_2"/>
    <property type="match status" value="1"/>
</dbReference>
<dbReference type="Pfam" id="PF06399">
    <property type="entry name" value="GFRP"/>
    <property type="match status" value="1"/>
</dbReference>
<organism evidence="12 13">
    <name type="scientific">Macrostomum lignano</name>
    <dbReference type="NCBI Taxonomy" id="282301"/>
    <lineage>
        <taxon>Eukaryota</taxon>
        <taxon>Metazoa</taxon>
        <taxon>Spiralia</taxon>
        <taxon>Lophotrochozoa</taxon>
        <taxon>Platyhelminthes</taxon>
        <taxon>Rhabditophora</taxon>
        <taxon>Macrostomorpha</taxon>
        <taxon>Macrostomida</taxon>
        <taxon>Macrostomidae</taxon>
        <taxon>Macrostomum</taxon>
    </lineage>
</organism>
<keyword evidence="5" id="KW-0963">Cytoplasm</keyword>
<evidence type="ECO:0000256" key="7">
    <source>
        <dbReference type="ARBA" id="ARBA00022737"/>
    </source>
</evidence>
<dbReference type="GO" id="GO:0005739">
    <property type="term" value="C:mitochondrion"/>
    <property type="evidence" value="ECO:0007669"/>
    <property type="project" value="TreeGrafter"/>
</dbReference>
<dbReference type="CDD" id="cd01448">
    <property type="entry name" value="TST_Repeat_1"/>
    <property type="match status" value="1"/>
</dbReference>
<dbReference type="Gene3D" id="3.40.250.10">
    <property type="entry name" value="Rhodanese-like domain"/>
    <property type="match status" value="2"/>
</dbReference>
<dbReference type="InterPro" id="IPR001307">
    <property type="entry name" value="Thiosulphate_STrfase_CS"/>
</dbReference>
<dbReference type="SUPFAM" id="SSF69761">
    <property type="entry name" value="GTP cyclohydrolase I feedback regulatory protein, GFRP"/>
    <property type="match status" value="1"/>
</dbReference>
<dbReference type="InterPro" id="IPR045078">
    <property type="entry name" value="TST/MPST-like"/>
</dbReference>
<feature type="domain" description="Rhodanese" evidence="11">
    <location>
        <begin position="179"/>
        <end position="294"/>
    </location>
</feature>
<feature type="domain" description="Rhodanese" evidence="11">
    <location>
        <begin position="32"/>
        <end position="145"/>
    </location>
</feature>
<dbReference type="FunFam" id="3.40.250.10:FF:000001">
    <property type="entry name" value="Sulfurtransferase"/>
    <property type="match status" value="1"/>
</dbReference>
<accession>A0A1I8GYW8</accession>
<comment type="subcellular location">
    <subcellularLocation>
        <location evidence="3">Cytoplasm</location>
        <location evidence="3">Cytosol</location>
    </subcellularLocation>
    <subcellularLocation>
        <location evidence="2">Endomembrane system</location>
    </subcellularLocation>
    <subcellularLocation>
        <location evidence="1">Nucleus envelope</location>
    </subcellularLocation>
</comment>
<protein>
    <recommendedName>
        <fullName evidence="10">Sulfurtransferase</fullName>
    </recommendedName>
</protein>
<evidence type="ECO:0000256" key="6">
    <source>
        <dbReference type="ARBA" id="ARBA00022679"/>
    </source>
</evidence>
<dbReference type="Gene3D" id="3.30.1410.10">
    <property type="entry name" value="GTP cyclohydrolase I feedback regulatory protein GFRP"/>
    <property type="match status" value="1"/>
</dbReference>
<dbReference type="PANTHER" id="PTHR11364">
    <property type="entry name" value="THIOSULFATE SULFERTANSFERASE"/>
    <property type="match status" value="1"/>
</dbReference>
<dbReference type="CDD" id="cd01449">
    <property type="entry name" value="TST_Repeat_2"/>
    <property type="match status" value="1"/>
</dbReference>
<dbReference type="InterPro" id="IPR036717">
    <property type="entry name" value="GFRP_sf"/>
</dbReference>
<dbReference type="WBParaSite" id="maker-uti_cns_0003737-snap-gene-0.5-mRNA-1">
    <property type="protein sequence ID" value="maker-uti_cns_0003737-snap-gene-0.5-mRNA-1"/>
    <property type="gene ID" value="maker-uti_cns_0003737-snap-gene-0.5"/>
</dbReference>
<dbReference type="SUPFAM" id="SSF52821">
    <property type="entry name" value="Rhodanese/Cell cycle control phosphatase"/>
    <property type="match status" value="2"/>
</dbReference>
<keyword evidence="9" id="KW-0539">Nucleus</keyword>
<evidence type="ECO:0000256" key="10">
    <source>
        <dbReference type="RuleBase" id="RU000507"/>
    </source>
</evidence>
<proteinExistence type="inferred from homology"/>
<evidence type="ECO:0000256" key="4">
    <source>
        <dbReference type="ARBA" id="ARBA00007605"/>
    </source>
</evidence>
<evidence type="ECO:0000259" key="11">
    <source>
        <dbReference type="PROSITE" id="PS50206"/>
    </source>
</evidence>